<protein>
    <submittedName>
        <fullName evidence="2">Uncharacterized protein</fullName>
    </submittedName>
</protein>
<dbReference type="EMBL" id="ML179088">
    <property type="protein sequence ID" value="THV01522.1"/>
    <property type="molecule type" value="Genomic_DNA"/>
</dbReference>
<proteinExistence type="predicted"/>
<name>A0A4S8MGC7_DENBC</name>
<feature type="compositionally biased region" description="Pro residues" evidence="1">
    <location>
        <begin position="39"/>
        <end position="49"/>
    </location>
</feature>
<reference evidence="2 3" key="1">
    <citation type="journal article" date="2019" name="Nat. Ecol. Evol.">
        <title>Megaphylogeny resolves global patterns of mushroom evolution.</title>
        <authorList>
            <person name="Varga T."/>
            <person name="Krizsan K."/>
            <person name="Foldi C."/>
            <person name="Dima B."/>
            <person name="Sanchez-Garcia M."/>
            <person name="Sanchez-Ramirez S."/>
            <person name="Szollosi G.J."/>
            <person name="Szarkandi J.G."/>
            <person name="Papp V."/>
            <person name="Albert L."/>
            <person name="Andreopoulos W."/>
            <person name="Angelini C."/>
            <person name="Antonin V."/>
            <person name="Barry K.W."/>
            <person name="Bougher N.L."/>
            <person name="Buchanan P."/>
            <person name="Buyck B."/>
            <person name="Bense V."/>
            <person name="Catcheside P."/>
            <person name="Chovatia M."/>
            <person name="Cooper J."/>
            <person name="Damon W."/>
            <person name="Desjardin D."/>
            <person name="Finy P."/>
            <person name="Geml J."/>
            <person name="Haridas S."/>
            <person name="Hughes K."/>
            <person name="Justo A."/>
            <person name="Karasinski D."/>
            <person name="Kautmanova I."/>
            <person name="Kiss B."/>
            <person name="Kocsube S."/>
            <person name="Kotiranta H."/>
            <person name="LaButti K.M."/>
            <person name="Lechner B.E."/>
            <person name="Liimatainen K."/>
            <person name="Lipzen A."/>
            <person name="Lukacs Z."/>
            <person name="Mihaltcheva S."/>
            <person name="Morgado L.N."/>
            <person name="Niskanen T."/>
            <person name="Noordeloos M.E."/>
            <person name="Ohm R.A."/>
            <person name="Ortiz-Santana B."/>
            <person name="Ovrebo C."/>
            <person name="Racz N."/>
            <person name="Riley R."/>
            <person name="Savchenko A."/>
            <person name="Shiryaev A."/>
            <person name="Soop K."/>
            <person name="Spirin V."/>
            <person name="Szebenyi C."/>
            <person name="Tomsovsky M."/>
            <person name="Tulloss R.E."/>
            <person name="Uehling J."/>
            <person name="Grigoriev I.V."/>
            <person name="Vagvolgyi C."/>
            <person name="Papp T."/>
            <person name="Martin F.M."/>
            <person name="Miettinen O."/>
            <person name="Hibbett D.S."/>
            <person name="Nagy L.G."/>
        </authorList>
    </citation>
    <scope>NUCLEOTIDE SEQUENCE [LARGE SCALE GENOMIC DNA]</scope>
    <source>
        <strain evidence="2 3">CBS 962.96</strain>
    </source>
</reference>
<accession>A0A4S8MGC7</accession>
<keyword evidence="3" id="KW-1185">Reference proteome</keyword>
<feature type="region of interest" description="Disordered" evidence="1">
    <location>
        <begin position="39"/>
        <end position="60"/>
    </location>
</feature>
<sequence>MYLRVLSSFPTRFKLTPLMCVSLDRHSFSYLRCQSPPLPPALSTPPSSPSPQSTSPLQTQPYIHFQHLEQPVPPILYISSHKNTSHRSLSPFQVR</sequence>
<evidence type="ECO:0000313" key="3">
    <source>
        <dbReference type="Proteomes" id="UP000297245"/>
    </source>
</evidence>
<feature type="compositionally biased region" description="Low complexity" evidence="1">
    <location>
        <begin position="50"/>
        <end position="60"/>
    </location>
</feature>
<evidence type="ECO:0000313" key="2">
    <source>
        <dbReference type="EMBL" id="THV01522.1"/>
    </source>
</evidence>
<evidence type="ECO:0000256" key="1">
    <source>
        <dbReference type="SAM" id="MobiDB-lite"/>
    </source>
</evidence>
<gene>
    <name evidence="2" type="ORF">K435DRAFT_396308</name>
</gene>
<dbReference type="AlphaFoldDB" id="A0A4S8MGC7"/>
<dbReference type="Proteomes" id="UP000297245">
    <property type="component" value="Unassembled WGS sequence"/>
</dbReference>
<organism evidence="2 3">
    <name type="scientific">Dendrothele bispora (strain CBS 962.96)</name>
    <dbReference type="NCBI Taxonomy" id="1314807"/>
    <lineage>
        <taxon>Eukaryota</taxon>
        <taxon>Fungi</taxon>
        <taxon>Dikarya</taxon>
        <taxon>Basidiomycota</taxon>
        <taxon>Agaricomycotina</taxon>
        <taxon>Agaricomycetes</taxon>
        <taxon>Agaricomycetidae</taxon>
        <taxon>Agaricales</taxon>
        <taxon>Agaricales incertae sedis</taxon>
        <taxon>Dendrothele</taxon>
    </lineage>
</organism>